<evidence type="ECO:0000313" key="3">
    <source>
        <dbReference type="Proteomes" id="UP000035017"/>
    </source>
</evidence>
<reference evidence="2 3" key="1">
    <citation type="submission" date="2014-12" db="EMBL/GenBank/DDBJ databases">
        <title>16Stimator: statistical estimation of ribosomal gene copy numbers from draft genome assemblies.</title>
        <authorList>
            <person name="Perisin M.A."/>
            <person name="Vetter M."/>
            <person name="Gilbert J.A."/>
            <person name="Bergelson J."/>
        </authorList>
    </citation>
    <scope>NUCLEOTIDE SEQUENCE [LARGE SCALE GENOMIC DNA]</scope>
    <source>
        <strain evidence="2 3">MEJ076</strain>
    </source>
</reference>
<comment type="caution">
    <text evidence="2">The sequence shown here is derived from an EMBL/GenBank/DDBJ whole genome shotgun (WGS) entry which is preliminary data.</text>
</comment>
<dbReference type="EMBL" id="JXQV01000030">
    <property type="protein sequence ID" value="KIP99171.1"/>
    <property type="molecule type" value="Genomic_DNA"/>
</dbReference>
<protein>
    <submittedName>
        <fullName evidence="2">Peptidase</fullName>
    </submittedName>
</protein>
<feature type="signal peptide" evidence="1">
    <location>
        <begin position="1"/>
        <end position="24"/>
    </location>
</feature>
<dbReference type="PIRSF" id="PIRSF010521">
    <property type="entry name" value="DUF922_bac"/>
    <property type="match status" value="1"/>
</dbReference>
<dbReference type="Proteomes" id="UP000035017">
    <property type="component" value="Unassembled WGS sequence"/>
</dbReference>
<dbReference type="OrthoDB" id="7888967at2"/>
<evidence type="ECO:0000256" key="1">
    <source>
        <dbReference type="SAM" id="SignalP"/>
    </source>
</evidence>
<proteinExistence type="predicted"/>
<keyword evidence="1" id="KW-0732">Signal</keyword>
<dbReference type="AlphaFoldDB" id="A0A0D0KMA5"/>
<evidence type="ECO:0000313" key="2">
    <source>
        <dbReference type="EMBL" id="KIP99171.1"/>
    </source>
</evidence>
<feature type="chain" id="PRO_5002215158" evidence="1">
    <location>
        <begin position="25"/>
        <end position="208"/>
    </location>
</feature>
<sequence>MKNQSHMLRAVVFGVMFLSATQIANSAAVVSKSFSYFKIGGKTAEDLDRELSRHGPLTKATGARHPGATEIKFGGELSYVEKGTLCAVGSVKVTLHTKILLPRWTNRRRTSADLALIWDTLASDIKRHEERHAEIARTYARLLDQKLQALQPQPDCEKMQALVTQTTRSVMEEHDKDQLRFDIVESKNFDARMTRLLKHRISRSAPEL</sequence>
<gene>
    <name evidence="2" type="ORF">RU07_21220</name>
</gene>
<accession>A0A0D0KMA5</accession>
<name>A0A0D0KMA5_AGRTU</name>
<dbReference type="Pfam" id="PF06037">
    <property type="entry name" value="DUF922"/>
    <property type="match status" value="1"/>
</dbReference>
<dbReference type="InterPro" id="IPR010321">
    <property type="entry name" value="DUF922"/>
</dbReference>
<organism evidence="2 3">
    <name type="scientific">Agrobacterium tumefaciens</name>
    <dbReference type="NCBI Taxonomy" id="358"/>
    <lineage>
        <taxon>Bacteria</taxon>
        <taxon>Pseudomonadati</taxon>
        <taxon>Pseudomonadota</taxon>
        <taxon>Alphaproteobacteria</taxon>
        <taxon>Hyphomicrobiales</taxon>
        <taxon>Rhizobiaceae</taxon>
        <taxon>Rhizobium/Agrobacterium group</taxon>
        <taxon>Agrobacterium</taxon>
        <taxon>Agrobacterium tumefaciens complex</taxon>
    </lineage>
</organism>